<organism evidence="1 2">
    <name type="scientific">Algoriphagus winogradskyi</name>
    <dbReference type="NCBI Taxonomy" id="237017"/>
    <lineage>
        <taxon>Bacteria</taxon>
        <taxon>Pseudomonadati</taxon>
        <taxon>Bacteroidota</taxon>
        <taxon>Cytophagia</taxon>
        <taxon>Cytophagales</taxon>
        <taxon>Cyclobacteriaceae</taxon>
        <taxon>Algoriphagus</taxon>
    </lineage>
</organism>
<proteinExistence type="predicted"/>
<sequence>MGWLFLYFLTAGIAEDYAENTDNQHYYQCRNLTFRSNILGYKILNLTSNVLHLKSQSGLEANLITSASSLFSFSNFCIRSGVGLATEKKNSATAKITL</sequence>
<evidence type="ECO:0000313" key="2">
    <source>
        <dbReference type="Proteomes" id="UP001157915"/>
    </source>
</evidence>
<name>A0ABY1NFG1_9BACT</name>
<keyword evidence="2" id="KW-1185">Reference proteome</keyword>
<evidence type="ECO:0000313" key="1">
    <source>
        <dbReference type="EMBL" id="SMP08189.1"/>
    </source>
</evidence>
<dbReference type="EMBL" id="FXUA01000001">
    <property type="protein sequence ID" value="SMP08189.1"/>
    <property type="molecule type" value="Genomic_DNA"/>
</dbReference>
<evidence type="ECO:0008006" key="3">
    <source>
        <dbReference type="Google" id="ProtNLM"/>
    </source>
</evidence>
<protein>
    <recommendedName>
        <fullName evidence="3">Secreted protein</fullName>
    </recommendedName>
</protein>
<dbReference type="Proteomes" id="UP001157915">
    <property type="component" value="Unassembled WGS sequence"/>
</dbReference>
<gene>
    <name evidence="1" type="ORF">SAMN06265367_101700</name>
</gene>
<reference evidence="1 2" key="1">
    <citation type="submission" date="2017-05" db="EMBL/GenBank/DDBJ databases">
        <authorList>
            <person name="Varghese N."/>
            <person name="Submissions S."/>
        </authorList>
    </citation>
    <scope>NUCLEOTIDE SEQUENCE [LARGE SCALE GENOMIC DNA]</scope>
    <source>
        <strain evidence="1 2">DSM 15360</strain>
    </source>
</reference>
<comment type="caution">
    <text evidence="1">The sequence shown here is derived from an EMBL/GenBank/DDBJ whole genome shotgun (WGS) entry which is preliminary data.</text>
</comment>
<accession>A0ABY1NFG1</accession>